<dbReference type="HOGENOM" id="CLU_069089_0_0_0"/>
<sequence>MRLLCTLLLLMSLPAGLTAAQQDVLGFARHLVASGEYYRAITEYKRYLYSLAPEDEQRPHVRVEMVLAYFAGGQLDQGLHSLEDMMLERHAAAAPAVAEAGRLLFDAGRYGEARAYLEFYYGTWPSEAQLGEVTARLSAVYLALDQRQLALELDPRLNASIEDISISRKSLPLAGSLSAVLPGAGQLYAGRPVDAAVAFTVNLIFLGATVSAVDAGHTLLAAGVGVFGIGWYGGNIFNAINSARLHNQQAVDDAVRDYYEQRRPVMGVGWQQRF</sequence>
<evidence type="ECO:0000313" key="2">
    <source>
        <dbReference type="EMBL" id="ADU65946.1"/>
    </source>
</evidence>
<gene>
    <name evidence="2" type="ordered locus">Selin_1211</name>
</gene>
<reference evidence="2 3" key="1">
    <citation type="submission" date="2010-12" db="EMBL/GenBank/DDBJ databases">
        <title>Complete sequence of Desulfurispirillum indicum S5.</title>
        <authorList>
            <consortium name="US DOE Joint Genome Institute"/>
            <person name="Lucas S."/>
            <person name="Copeland A."/>
            <person name="Lapidus A."/>
            <person name="Cheng J.-F."/>
            <person name="Goodwin L."/>
            <person name="Pitluck S."/>
            <person name="Chertkov O."/>
            <person name="Held B."/>
            <person name="Detter J.C."/>
            <person name="Han C."/>
            <person name="Tapia R."/>
            <person name="Land M."/>
            <person name="Hauser L."/>
            <person name="Kyrpides N."/>
            <person name="Ivanova N."/>
            <person name="Mikhailova N."/>
            <person name="Haggblom M."/>
            <person name="Rauschenbach I."/>
            <person name="Bini E."/>
            <person name="Woyke T."/>
        </authorList>
    </citation>
    <scope>NUCLEOTIDE SEQUENCE [LARGE SCALE GENOMIC DNA]</scope>
    <source>
        <strain evidence="3">ATCC BAA-1389 / DSM 22839 / S5</strain>
    </source>
</reference>
<dbReference type="Gene3D" id="1.25.40.10">
    <property type="entry name" value="Tetratricopeptide repeat domain"/>
    <property type="match status" value="1"/>
</dbReference>
<name>E6W4H2_DESIS</name>
<protein>
    <submittedName>
        <fullName evidence="2">Tetratricopeptide TPR_2 repeat protein</fullName>
    </submittedName>
</protein>
<dbReference type="eggNOG" id="COG1729">
    <property type="taxonomic scope" value="Bacteria"/>
</dbReference>
<keyword evidence="3" id="KW-1185">Reference proteome</keyword>
<dbReference type="STRING" id="653733.Selin_1211"/>
<dbReference type="KEGG" id="din:Selin_1211"/>
<accession>E6W4H2</accession>
<dbReference type="RefSeq" id="WP_013505827.1">
    <property type="nucleotide sequence ID" value="NC_014836.1"/>
</dbReference>
<feature type="chain" id="PRO_5003211425" evidence="1">
    <location>
        <begin position="20"/>
        <end position="274"/>
    </location>
</feature>
<dbReference type="SUPFAM" id="SSF48452">
    <property type="entry name" value="TPR-like"/>
    <property type="match status" value="1"/>
</dbReference>
<dbReference type="AlphaFoldDB" id="E6W4H2"/>
<evidence type="ECO:0000256" key="1">
    <source>
        <dbReference type="SAM" id="SignalP"/>
    </source>
</evidence>
<dbReference type="EMBL" id="CP002432">
    <property type="protein sequence ID" value="ADU65946.1"/>
    <property type="molecule type" value="Genomic_DNA"/>
</dbReference>
<organism evidence="2 3">
    <name type="scientific">Desulfurispirillum indicum (strain ATCC BAA-1389 / DSM 22839 / S5)</name>
    <dbReference type="NCBI Taxonomy" id="653733"/>
    <lineage>
        <taxon>Bacteria</taxon>
        <taxon>Pseudomonadati</taxon>
        <taxon>Chrysiogenota</taxon>
        <taxon>Chrysiogenia</taxon>
        <taxon>Chrysiogenales</taxon>
        <taxon>Chrysiogenaceae</taxon>
        <taxon>Desulfurispirillum</taxon>
    </lineage>
</organism>
<feature type="signal peptide" evidence="1">
    <location>
        <begin position="1"/>
        <end position="19"/>
    </location>
</feature>
<dbReference type="InterPro" id="IPR011990">
    <property type="entry name" value="TPR-like_helical_dom_sf"/>
</dbReference>
<dbReference type="Proteomes" id="UP000002572">
    <property type="component" value="Chromosome"/>
</dbReference>
<proteinExistence type="predicted"/>
<dbReference type="OrthoDB" id="5491410at2"/>
<evidence type="ECO:0000313" key="3">
    <source>
        <dbReference type="Proteomes" id="UP000002572"/>
    </source>
</evidence>
<dbReference type="InParanoid" id="E6W4H2"/>
<keyword evidence="1" id="KW-0732">Signal</keyword>